<dbReference type="SMART" id="SM00884">
    <property type="entry name" value="Cullin_Nedd8"/>
    <property type="match status" value="1"/>
</dbReference>
<keyword evidence="4" id="KW-0833">Ubl conjugation pathway</keyword>
<dbReference type="InterPro" id="IPR036390">
    <property type="entry name" value="WH_DNA-bd_sf"/>
</dbReference>
<dbReference type="InterPro" id="IPR016158">
    <property type="entry name" value="Cullin_homology"/>
</dbReference>
<dbReference type="InterPro" id="IPR059120">
    <property type="entry name" value="Cullin-like_AB"/>
</dbReference>
<dbReference type="Gene3D" id="3.30.230.130">
    <property type="entry name" value="Cullin, Chain C, Domain 2"/>
    <property type="match status" value="1"/>
</dbReference>
<evidence type="ECO:0000256" key="3">
    <source>
        <dbReference type="ARBA" id="ARBA00022499"/>
    </source>
</evidence>
<evidence type="ECO:0000313" key="10">
    <source>
        <dbReference type="Proteomes" id="UP000887575"/>
    </source>
</evidence>
<reference evidence="11" key="1">
    <citation type="submission" date="2024-02" db="UniProtKB">
        <authorList>
            <consortium name="WormBaseParasite"/>
        </authorList>
    </citation>
    <scope>IDENTIFICATION</scope>
</reference>
<keyword evidence="3" id="KW-1017">Isopeptide bond</keyword>
<accession>A0AAF3FRC9</accession>
<dbReference type="GO" id="GO:0031625">
    <property type="term" value="F:ubiquitin protein ligase binding"/>
    <property type="evidence" value="ECO:0007669"/>
    <property type="project" value="InterPro"/>
</dbReference>
<keyword evidence="10" id="KW-1185">Reference proteome</keyword>
<evidence type="ECO:0000256" key="1">
    <source>
        <dbReference type="ARBA" id="ARBA00004906"/>
    </source>
</evidence>
<dbReference type="Pfam" id="PF10557">
    <property type="entry name" value="Cullin_Nedd8"/>
    <property type="match status" value="1"/>
</dbReference>
<feature type="domain" description="Cullin family profile" evidence="9">
    <location>
        <begin position="426"/>
        <end position="667"/>
    </location>
</feature>
<evidence type="ECO:0000256" key="4">
    <source>
        <dbReference type="ARBA" id="ARBA00022786"/>
    </source>
</evidence>
<dbReference type="FunFam" id="1.20.1310.10:FF:000009">
    <property type="entry name" value="Cullin 5"/>
    <property type="match status" value="1"/>
</dbReference>
<evidence type="ECO:0000256" key="5">
    <source>
        <dbReference type="ARBA" id="ARBA00022843"/>
    </source>
</evidence>
<comment type="similarity">
    <text evidence="2 7 8">Belongs to the cullin family.</text>
</comment>
<dbReference type="PROSITE" id="PS50069">
    <property type="entry name" value="CULLIN_2"/>
    <property type="match status" value="1"/>
</dbReference>
<dbReference type="Pfam" id="PF26557">
    <property type="entry name" value="Cullin_AB"/>
    <property type="match status" value="1"/>
</dbReference>
<dbReference type="InterPro" id="IPR016159">
    <property type="entry name" value="Cullin_repeat-like_dom_sf"/>
</dbReference>
<dbReference type="SUPFAM" id="SSF74788">
    <property type="entry name" value="Cullin repeat-like"/>
    <property type="match status" value="1"/>
</dbReference>
<evidence type="ECO:0000256" key="2">
    <source>
        <dbReference type="ARBA" id="ARBA00006019"/>
    </source>
</evidence>
<dbReference type="InterPro" id="IPR001373">
    <property type="entry name" value="Cullin_N"/>
</dbReference>
<sequence>MHWRKRDKLLLRSKRKALPSGTSDHSLKRKDRQIENGDVMVETTFNEEWPKVHDTVVNLLYQRPVDKNDWQGIFPTIFKIHSWVDDGDNQIRQALSQDIARYVDEAEKTVLSKKINIDLLHTYITEWNRFYHQSSILPLPFKPLEKPPNNNTLEQRRSPGVTLSIRQVMFDTWNRMIFGKVAVRLLDAAMELVEKERRGEQVDPKLISGVRESFVALHESELEPLEAYRSSFERAYVDRTIAFYKLESAQFIELNGVRDYMAFADQKLEEEEQRAEKYLAKCGVNRLIDAAVRVLVGDFEDQLLSECTKLIQTNDIERLRMLYRLIKRTPAGIETVLKYIDEHIRHEGTQDMLANAETVTTDPEKYVQQLLNNFEKFSQLIHDGFYDDPRVLTARDKAFKDVVNDPSVFRLELNQGKKGRMAAESKCPELLANYCDLLLRKTPLSKRLTSEEIETRLDDVLLVLKYVANKDVFMRFHKAHLSRRLVLDMTVDLDREETLITRLRERGMPAEHVNKCLRMLSDIELNQGLNHDFKKYLWDSSDFLGGPMTDLLTIKILNGGAWGRSGGQIDCVRISIPRQLEEILPTVESFYKHKHSGRKLQWVHHWSNGTVIFNSDFGRYDIEMTTFQLAVLYCWSERPLDALSFETLRLATELPDSELIRTLFSLCAFPKVRSQLLEWDGEGPPNPRIFHDSTTFRLNCQFKIEKNGKVQPRGRFNVIGRLQLGLDAAASTEHEEIVELRKYRVQEAIVKVLKTRKQLSAWQLQNELVDQLKHMFVPSRQLMKEQLEWLMENRYIERSSSDINTFNYIA</sequence>
<dbReference type="InterPro" id="IPR045093">
    <property type="entry name" value="Cullin"/>
</dbReference>
<dbReference type="FunFam" id="3.30.230.130:FF:000004">
    <property type="entry name" value="Cullin 5"/>
    <property type="match status" value="1"/>
</dbReference>
<evidence type="ECO:0000259" key="9">
    <source>
        <dbReference type="PROSITE" id="PS50069"/>
    </source>
</evidence>
<dbReference type="Proteomes" id="UP000887575">
    <property type="component" value="Unassembled WGS sequence"/>
</dbReference>
<evidence type="ECO:0000256" key="6">
    <source>
        <dbReference type="ARBA" id="ARBA00040451"/>
    </source>
</evidence>
<evidence type="ECO:0000256" key="7">
    <source>
        <dbReference type="PROSITE-ProRule" id="PRU00330"/>
    </source>
</evidence>
<name>A0AAF3FRC9_9BILA</name>
<dbReference type="FunFam" id="1.20.1310.10:FF:000014">
    <property type="entry name" value="Cullin 5"/>
    <property type="match status" value="1"/>
</dbReference>
<dbReference type="Gene3D" id="1.20.1310.10">
    <property type="entry name" value="Cullin Repeats"/>
    <property type="match status" value="4"/>
</dbReference>
<dbReference type="SUPFAM" id="SSF75632">
    <property type="entry name" value="Cullin homology domain"/>
    <property type="match status" value="1"/>
</dbReference>
<evidence type="ECO:0000256" key="8">
    <source>
        <dbReference type="RuleBase" id="RU003829"/>
    </source>
</evidence>
<protein>
    <recommendedName>
        <fullName evidence="6">Cullin-5</fullName>
    </recommendedName>
</protein>
<dbReference type="PANTHER" id="PTHR11932">
    <property type="entry name" value="CULLIN"/>
    <property type="match status" value="1"/>
</dbReference>
<comment type="pathway">
    <text evidence="1">Protein modification; protein ubiquitination.</text>
</comment>
<proteinExistence type="inferred from homology"/>
<dbReference type="Pfam" id="PF00888">
    <property type="entry name" value="Cullin"/>
    <property type="match status" value="1"/>
</dbReference>
<dbReference type="SMART" id="SM00182">
    <property type="entry name" value="CULLIN"/>
    <property type="match status" value="1"/>
</dbReference>
<dbReference type="InterPro" id="IPR019559">
    <property type="entry name" value="Cullin_neddylation_domain"/>
</dbReference>
<dbReference type="AlphaFoldDB" id="A0AAF3FRC9"/>
<dbReference type="InterPro" id="IPR036317">
    <property type="entry name" value="Cullin_homology_sf"/>
</dbReference>
<dbReference type="InterPro" id="IPR036388">
    <property type="entry name" value="WH-like_DNA-bd_sf"/>
</dbReference>
<dbReference type="WBParaSite" id="MBELARI_LOCUS9270">
    <property type="protein sequence ID" value="MBELARI_LOCUS9270"/>
    <property type="gene ID" value="MBELARI_LOCUS9270"/>
</dbReference>
<keyword evidence="5" id="KW-0832">Ubl conjugation</keyword>
<organism evidence="10 11">
    <name type="scientific">Mesorhabditis belari</name>
    <dbReference type="NCBI Taxonomy" id="2138241"/>
    <lineage>
        <taxon>Eukaryota</taxon>
        <taxon>Metazoa</taxon>
        <taxon>Ecdysozoa</taxon>
        <taxon>Nematoda</taxon>
        <taxon>Chromadorea</taxon>
        <taxon>Rhabditida</taxon>
        <taxon>Rhabditina</taxon>
        <taxon>Rhabditomorpha</taxon>
        <taxon>Rhabditoidea</taxon>
        <taxon>Rhabditidae</taxon>
        <taxon>Mesorhabditinae</taxon>
        <taxon>Mesorhabditis</taxon>
    </lineage>
</organism>
<dbReference type="Gene3D" id="1.10.10.10">
    <property type="entry name" value="Winged helix-like DNA-binding domain superfamily/Winged helix DNA-binding domain"/>
    <property type="match status" value="1"/>
</dbReference>
<dbReference type="GO" id="GO:0006511">
    <property type="term" value="P:ubiquitin-dependent protein catabolic process"/>
    <property type="evidence" value="ECO:0007669"/>
    <property type="project" value="InterPro"/>
</dbReference>
<dbReference type="SUPFAM" id="SSF46785">
    <property type="entry name" value="Winged helix' DNA-binding domain"/>
    <property type="match status" value="1"/>
</dbReference>
<evidence type="ECO:0000313" key="11">
    <source>
        <dbReference type="WBParaSite" id="MBELARI_LOCUS9270"/>
    </source>
</evidence>